<evidence type="ECO:0000256" key="3">
    <source>
        <dbReference type="ARBA" id="ARBA00022691"/>
    </source>
</evidence>
<dbReference type="GO" id="GO:0008173">
    <property type="term" value="F:RNA methyltransferase activity"/>
    <property type="evidence" value="ECO:0007669"/>
    <property type="project" value="InterPro"/>
</dbReference>
<dbReference type="AlphaFoldDB" id="A0A7J0BMU2"/>
<keyword evidence="9" id="KW-1185">Reference proteome</keyword>
<evidence type="ECO:0000313" key="9">
    <source>
        <dbReference type="Proteomes" id="UP000503840"/>
    </source>
</evidence>
<keyword evidence="3 5" id="KW-0949">S-adenosyl-L-methionine</keyword>
<protein>
    <recommendedName>
        <fullName evidence="7">SAM-dependent MTase RsmB/NOP-type domain-containing protein</fullName>
    </recommendedName>
</protein>
<dbReference type="Gene3D" id="3.40.50.150">
    <property type="entry name" value="Vaccinia Virus protein VP39"/>
    <property type="match status" value="1"/>
</dbReference>
<feature type="compositionally biased region" description="Basic residues" evidence="6">
    <location>
        <begin position="1"/>
        <end position="14"/>
    </location>
</feature>
<reference evidence="8 9" key="1">
    <citation type="submission" date="2020-05" db="EMBL/GenBank/DDBJ databases">
        <title>Draft genome sequence of Desulfovibrio sp. strain HN2T.</title>
        <authorList>
            <person name="Ueno A."/>
            <person name="Tamazawa S."/>
            <person name="Tamamura S."/>
            <person name="Murakami T."/>
            <person name="Kiyama T."/>
            <person name="Inomata H."/>
            <person name="Amano Y."/>
            <person name="Miyakawa K."/>
            <person name="Tamaki H."/>
            <person name="Naganuma T."/>
            <person name="Kaneko K."/>
        </authorList>
    </citation>
    <scope>NUCLEOTIDE SEQUENCE [LARGE SCALE GENOMIC DNA]</scope>
    <source>
        <strain evidence="8 9">HN2</strain>
    </source>
</reference>
<feature type="region of interest" description="Disordered" evidence="6">
    <location>
        <begin position="1"/>
        <end position="28"/>
    </location>
</feature>
<dbReference type="SUPFAM" id="SSF53335">
    <property type="entry name" value="S-adenosyl-L-methionine-dependent methyltransferases"/>
    <property type="match status" value="1"/>
</dbReference>
<evidence type="ECO:0000313" key="8">
    <source>
        <dbReference type="EMBL" id="GFM34996.1"/>
    </source>
</evidence>
<evidence type="ECO:0000256" key="5">
    <source>
        <dbReference type="PROSITE-ProRule" id="PRU01023"/>
    </source>
</evidence>
<comment type="caution">
    <text evidence="5">Lacks conserved residue(s) required for the propagation of feature annotation.</text>
</comment>
<feature type="binding site" evidence="5">
    <location>
        <position position="177"/>
    </location>
    <ligand>
        <name>S-adenosyl-L-methionine</name>
        <dbReference type="ChEBI" id="CHEBI:59789"/>
    </ligand>
</feature>
<dbReference type="InterPro" id="IPR049560">
    <property type="entry name" value="MeTrfase_RsmB-F_NOP2_cat"/>
</dbReference>
<accession>A0A7J0BMU2</accession>
<feature type="compositionally biased region" description="Polar residues" evidence="6">
    <location>
        <begin position="18"/>
        <end position="28"/>
    </location>
</feature>
<keyword evidence="1 5" id="KW-0489">Methyltransferase</keyword>
<keyword evidence="4 5" id="KW-0694">RNA-binding</keyword>
<feature type="binding site" evidence="5">
    <location>
        <position position="133"/>
    </location>
    <ligand>
        <name>S-adenosyl-L-methionine</name>
        <dbReference type="ChEBI" id="CHEBI:59789"/>
    </ligand>
</feature>
<evidence type="ECO:0000259" key="7">
    <source>
        <dbReference type="PROSITE" id="PS51686"/>
    </source>
</evidence>
<evidence type="ECO:0000256" key="4">
    <source>
        <dbReference type="ARBA" id="ARBA00022884"/>
    </source>
</evidence>
<sequence length="442" mass="48565">MTRKYAAKPVRSPKRTGTAESAPQSSARSFRLVCKPDQRPLVEDLLRAQGYDFEPEPFSEWCRRLTVEPRPLGSSLAAFFGLIYIQDRSSMLPPLALNPVAGSAVLDMCASPGSKTGFLGQLVGPDGFVMGNEPNHARLATLRQNLFTLNLLHSATCSYGGEALPLPSGMWQQIQLDPPCSGWGTVERHPDVLKLWQGDKVKPLVGIQRKLLEEAERLLAPGGRVVFSTCTTNVQENEEQVLWAKETLGLEVDPITPFAGFTFEAPYLAGCEGTLRVDSEASGAQGFYIAAFRKPATAPVRDDEQVYETGLAADILPRHHLTMPGVDPDLLPEGEIAVVNEQAIFLQQFALDHFPRQFRWRGFSLGKAAAGEVRPSPRLRTLMPDYAEGNGINMDEPAPIQALLTGQSLTVDTTEKELGLYFRGLPLGRLRVKGKRALWSEK</sequence>
<evidence type="ECO:0000256" key="2">
    <source>
        <dbReference type="ARBA" id="ARBA00022679"/>
    </source>
</evidence>
<dbReference type="InterPro" id="IPR023267">
    <property type="entry name" value="RCMT"/>
</dbReference>
<dbReference type="GO" id="GO:0003723">
    <property type="term" value="F:RNA binding"/>
    <property type="evidence" value="ECO:0007669"/>
    <property type="project" value="UniProtKB-UniRule"/>
</dbReference>
<evidence type="ECO:0000256" key="6">
    <source>
        <dbReference type="SAM" id="MobiDB-lite"/>
    </source>
</evidence>
<dbReference type="PANTHER" id="PTHR22807:SF30">
    <property type="entry name" value="28S RRNA (CYTOSINE(4447)-C(5))-METHYLTRANSFERASE-RELATED"/>
    <property type="match status" value="1"/>
</dbReference>
<comment type="caution">
    <text evidence="8">The sequence shown here is derived from an EMBL/GenBank/DDBJ whole genome shotgun (WGS) entry which is preliminary data.</text>
</comment>
<proteinExistence type="inferred from homology"/>
<dbReference type="InterPro" id="IPR029063">
    <property type="entry name" value="SAM-dependent_MTases_sf"/>
</dbReference>
<dbReference type="EMBL" id="BLVO01000016">
    <property type="protein sequence ID" value="GFM34996.1"/>
    <property type="molecule type" value="Genomic_DNA"/>
</dbReference>
<dbReference type="PROSITE" id="PS51686">
    <property type="entry name" value="SAM_MT_RSMB_NOP"/>
    <property type="match status" value="1"/>
</dbReference>
<dbReference type="Pfam" id="PF01189">
    <property type="entry name" value="Methyltr_RsmB-F"/>
    <property type="match status" value="1"/>
</dbReference>
<dbReference type="Proteomes" id="UP000503840">
    <property type="component" value="Unassembled WGS sequence"/>
</dbReference>
<name>A0A7J0BMU2_9BACT</name>
<evidence type="ECO:0000256" key="1">
    <source>
        <dbReference type="ARBA" id="ARBA00022603"/>
    </source>
</evidence>
<dbReference type="GO" id="GO:0001510">
    <property type="term" value="P:RNA methylation"/>
    <property type="evidence" value="ECO:0007669"/>
    <property type="project" value="InterPro"/>
</dbReference>
<dbReference type="InterPro" id="IPR001678">
    <property type="entry name" value="MeTrfase_RsmB-F_NOP2_dom"/>
</dbReference>
<gene>
    <name evidence="8" type="ORF">DSM101010T_33610</name>
</gene>
<comment type="similarity">
    <text evidence="5">Belongs to the class I-like SAM-binding methyltransferase superfamily. RsmB/NOP family.</text>
</comment>
<organism evidence="8 9">
    <name type="scientific">Desulfovibrio subterraneus</name>
    <dbReference type="NCBI Taxonomy" id="2718620"/>
    <lineage>
        <taxon>Bacteria</taxon>
        <taxon>Pseudomonadati</taxon>
        <taxon>Thermodesulfobacteriota</taxon>
        <taxon>Desulfovibrionia</taxon>
        <taxon>Desulfovibrionales</taxon>
        <taxon>Desulfovibrionaceae</taxon>
        <taxon>Desulfovibrio</taxon>
    </lineage>
</organism>
<feature type="domain" description="SAM-dependent MTase RsmB/NOP-type" evidence="7">
    <location>
        <begin position="18"/>
        <end position="295"/>
    </location>
</feature>
<keyword evidence="2 5" id="KW-0808">Transferase</keyword>
<feature type="active site" description="Nucleophile" evidence="5">
    <location>
        <position position="230"/>
    </location>
</feature>
<dbReference type="PRINTS" id="PR02008">
    <property type="entry name" value="RCMTFAMILY"/>
</dbReference>
<dbReference type="PANTHER" id="PTHR22807">
    <property type="entry name" value="NOP2 YEAST -RELATED NOL1/NOP2/FMU SUN DOMAIN-CONTAINING"/>
    <property type="match status" value="1"/>
</dbReference>